<keyword evidence="2" id="KW-1185">Reference proteome</keyword>
<reference evidence="1 2" key="1">
    <citation type="submission" date="2018-08" db="EMBL/GenBank/DDBJ databases">
        <title>Draft genome sequences of two Aspergillus turcosus clinical strains isolated from bronchoalveolar lavage fluid: one azole-susceptible and the other azole-resistant.</title>
        <authorList>
            <person name="Parent-Michaud M."/>
            <person name="Dufresne P.J."/>
            <person name="Fournier E."/>
            <person name="Martineau C."/>
            <person name="Moreira S."/>
            <person name="Perkins V."/>
            <person name="De Repentigny L."/>
            <person name="Dufresne S.F."/>
        </authorList>
    </citation>
    <scope>NUCLEOTIDE SEQUENCE [LARGE SCALE GENOMIC DNA]</scope>
    <source>
        <strain evidence="1">HMR AF 1038</strain>
    </source>
</reference>
<proteinExistence type="predicted"/>
<dbReference type="OrthoDB" id="4259138at2759"/>
<dbReference type="AlphaFoldDB" id="A0A229XMP6"/>
<evidence type="ECO:0000313" key="2">
    <source>
        <dbReference type="Proteomes" id="UP000215289"/>
    </source>
</evidence>
<dbReference type="Proteomes" id="UP000215289">
    <property type="component" value="Unassembled WGS sequence"/>
</dbReference>
<sequence>MSFNPPAYGGNIHTLASLSNANYPTAGNNANGAVDAFAPRSATLYHELFHLTVGNDQAPDFTKILSPMFGSLWRVGSWYYQNAPAGAAPVVFAGPDRRPHAAKTSPSD</sequence>
<accession>A0A229XMP6</accession>
<dbReference type="EMBL" id="NIDN02000003">
    <property type="protein sequence ID" value="RLM01700.1"/>
    <property type="molecule type" value="Genomic_DNA"/>
</dbReference>
<organism evidence="1 2">
    <name type="scientific">Aspergillus turcosus</name>
    <dbReference type="NCBI Taxonomy" id="1245748"/>
    <lineage>
        <taxon>Eukaryota</taxon>
        <taxon>Fungi</taxon>
        <taxon>Dikarya</taxon>
        <taxon>Ascomycota</taxon>
        <taxon>Pezizomycotina</taxon>
        <taxon>Eurotiomycetes</taxon>
        <taxon>Eurotiomycetidae</taxon>
        <taxon>Eurotiales</taxon>
        <taxon>Aspergillaceae</taxon>
        <taxon>Aspergillus</taxon>
        <taxon>Aspergillus subgen. Fumigati</taxon>
    </lineage>
</organism>
<name>A0A229XMP6_9EURO</name>
<gene>
    <name evidence="1" type="ORF">CFD26_109011</name>
</gene>
<evidence type="ECO:0000313" key="1">
    <source>
        <dbReference type="EMBL" id="RLM01700.1"/>
    </source>
</evidence>
<comment type="caution">
    <text evidence="1">The sequence shown here is derived from an EMBL/GenBank/DDBJ whole genome shotgun (WGS) entry which is preliminary data.</text>
</comment>
<protein>
    <submittedName>
        <fullName evidence="1">Uncharacterized protein</fullName>
    </submittedName>
</protein>